<sequence>MYQCETLFSSQCIQHAYLGILNILFFFCSGNKVNYGIQVTLS</sequence>
<organism evidence="1">
    <name type="scientific">Anguilla anguilla</name>
    <name type="common">European freshwater eel</name>
    <name type="synonym">Muraena anguilla</name>
    <dbReference type="NCBI Taxonomy" id="7936"/>
    <lineage>
        <taxon>Eukaryota</taxon>
        <taxon>Metazoa</taxon>
        <taxon>Chordata</taxon>
        <taxon>Craniata</taxon>
        <taxon>Vertebrata</taxon>
        <taxon>Euteleostomi</taxon>
        <taxon>Actinopterygii</taxon>
        <taxon>Neopterygii</taxon>
        <taxon>Teleostei</taxon>
        <taxon>Anguilliformes</taxon>
        <taxon>Anguillidae</taxon>
        <taxon>Anguilla</taxon>
    </lineage>
</organism>
<name>A0A0E9QBA1_ANGAN</name>
<dbReference type="AlphaFoldDB" id="A0A0E9QBA1"/>
<protein>
    <submittedName>
        <fullName evidence="1">Uncharacterized protein</fullName>
    </submittedName>
</protein>
<accession>A0A0E9QBA1</accession>
<reference evidence="1" key="1">
    <citation type="submission" date="2014-11" db="EMBL/GenBank/DDBJ databases">
        <authorList>
            <person name="Amaro Gonzalez C."/>
        </authorList>
    </citation>
    <scope>NUCLEOTIDE SEQUENCE</scope>
</reference>
<evidence type="ECO:0000313" key="1">
    <source>
        <dbReference type="EMBL" id="JAH13615.1"/>
    </source>
</evidence>
<dbReference type="EMBL" id="GBXM01094962">
    <property type="protein sequence ID" value="JAH13615.1"/>
    <property type="molecule type" value="Transcribed_RNA"/>
</dbReference>
<reference evidence="1" key="2">
    <citation type="journal article" date="2015" name="Fish Shellfish Immunol.">
        <title>Early steps in the European eel (Anguilla anguilla)-Vibrio vulnificus interaction in the gills: Role of the RtxA13 toxin.</title>
        <authorList>
            <person name="Callol A."/>
            <person name="Pajuelo D."/>
            <person name="Ebbesson L."/>
            <person name="Teles M."/>
            <person name="MacKenzie S."/>
            <person name="Amaro C."/>
        </authorList>
    </citation>
    <scope>NUCLEOTIDE SEQUENCE</scope>
</reference>
<proteinExistence type="predicted"/>